<evidence type="ECO:0000256" key="2">
    <source>
        <dbReference type="SAM" id="SignalP"/>
    </source>
</evidence>
<organism evidence="3 4">
    <name type="scientific">Halomonas campaniensis</name>
    <dbReference type="NCBI Taxonomy" id="213554"/>
    <lineage>
        <taxon>Bacteria</taxon>
        <taxon>Pseudomonadati</taxon>
        <taxon>Pseudomonadota</taxon>
        <taxon>Gammaproteobacteria</taxon>
        <taxon>Oceanospirillales</taxon>
        <taxon>Halomonadaceae</taxon>
        <taxon>Halomonas</taxon>
    </lineage>
</organism>
<sequence length="219" mass="24027">MFRRRLLNTAKGLSLSLGLSLGLAALPLAAAHAWEARVEGMKNHWERLITEQPEGERREGLKSLAGQAERLVAEHPDEALPRVWHGIIEASHARERSGLGALSSARAARDALERAVELDPRGADGSAYVTLGALYDRVPGGLVGFGDSGTAERMFQQALSIRPEGIDVNFYYAAFLAEEGRRDEAREHARRAVEGEARPDRDASDEALREEARALLERL</sequence>
<evidence type="ECO:0000313" key="4">
    <source>
        <dbReference type="Proteomes" id="UP000553442"/>
    </source>
</evidence>
<gene>
    <name evidence="3" type="ORF">BDK63_002120</name>
</gene>
<feature type="signal peptide" evidence="2">
    <location>
        <begin position="1"/>
        <end position="30"/>
    </location>
</feature>
<dbReference type="Pfam" id="PF14559">
    <property type="entry name" value="TPR_19"/>
    <property type="match status" value="1"/>
</dbReference>
<dbReference type="EMBL" id="JACHZF010000013">
    <property type="protein sequence ID" value="MBB3331238.1"/>
    <property type="molecule type" value="Genomic_DNA"/>
</dbReference>
<name>A0A7W5PAZ4_9GAMM</name>
<feature type="region of interest" description="Disordered" evidence="1">
    <location>
        <begin position="182"/>
        <end position="207"/>
    </location>
</feature>
<reference evidence="3 4" key="1">
    <citation type="submission" date="2020-08" db="EMBL/GenBank/DDBJ databases">
        <title>Genomic Encyclopedia of Archaeal and Bacterial Type Strains, Phase II (KMG-II): from individual species to whole genera.</title>
        <authorList>
            <person name="Goeker M."/>
        </authorList>
    </citation>
    <scope>NUCLEOTIDE SEQUENCE [LARGE SCALE GENOMIC DNA]</scope>
    <source>
        <strain evidence="3 4">5AG</strain>
    </source>
</reference>
<dbReference type="Gene3D" id="1.25.40.10">
    <property type="entry name" value="Tetratricopeptide repeat domain"/>
    <property type="match status" value="1"/>
</dbReference>
<dbReference type="RefSeq" id="WP_183331672.1">
    <property type="nucleotide sequence ID" value="NZ_JACHZF010000013.1"/>
</dbReference>
<dbReference type="InterPro" id="IPR011990">
    <property type="entry name" value="TPR-like_helical_dom_sf"/>
</dbReference>
<feature type="chain" id="PRO_5030590174" evidence="2">
    <location>
        <begin position="31"/>
        <end position="219"/>
    </location>
</feature>
<evidence type="ECO:0000256" key="1">
    <source>
        <dbReference type="SAM" id="MobiDB-lite"/>
    </source>
</evidence>
<protein>
    <submittedName>
        <fullName evidence="3">Tetratricopeptide (TPR) repeat protein</fullName>
    </submittedName>
</protein>
<dbReference type="Proteomes" id="UP000553442">
    <property type="component" value="Unassembled WGS sequence"/>
</dbReference>
<dbReference type="AlphaFoldDB" id="A0A7W5PAZ4"/>
<proteinExistence type="predicted"/>
<keyword evidence="2" id="KW-0732">Signal</keyword>
<accession>A0A7W5PAZ4</accession>
<evidence type="ECO:0000313" key="3">
    <source>
        <dbReference type="EMBL" id="MBB3331238.1"/>
    </source>
</evidence>
<keyword evidence="4" id="KW-1185">Reference proteome</keyword>
<dbReference type="SUPFAM" id="SSF48452">
    <property type="entry name" value="TPR-like"/>
    <property type="match status" value="1"/>
</dbReference>
<comment type="caution">
    <text evidence="3">The sequence shown here is derived from an EMBL/GenBank/DDBJ whole genome shotgun (WGS) entry which is preliminary data.</text>
</comment>